<gene>
    <name evidence="2" type="ORF">METZ01_LOCUS510053</name>
</gene>
<organism evidence="2">
    <name type="scientific">marine metagenome</name>
    <dbReference type="NCBI Taxonomy" id="408172"/>
    <lineage>
        <taxon>unclassified sequences</taxon>
        <taxon>metagenomes</taxon>
        <taxon>ecological metagenomes</taxon>
    </lineage>
</organism>
<name>A0A383EKM8_9ZZZZ</name>
<dbReference type="AlphaFoldDB" id="A0A383EKM8"/>
<evidence type="ECO:0000256" key="1">
    <source>
        <dbReference type="SAM" id="MobiDB-lite"/>
    </source>
</evidence>
<feature type="region of interest" description="Disordered" evidence="1">
    <location>
        <begin position="30"/>
        <end position="56"/>
    </location>
</feature>
<proteinExistence type="predicted"/>
<protein>
    <submittedName>
        <fullName evidence="2">Uncharacterized protein</fullName>
    </submittedName>
</protein>
<dbReference type="EMBL" id="UINC01226631">
    <property type="protein sequence ID" value="SVE57199.1"/>
    <property type="molecule type" value="Genomic_DNA"/>
</dbReference>
<evidence type="ECO:0000313" key="2">
    <source>
        <dbReference type="EMBL" id="SVE57199.1"/>
    </source>
</evidence>
<sequence>VYGKLFEQEFYMLSKAVLIVTQILTQVPAGPPGQVSPVKPPVVEPPGQEVAPRTEE</sequence>
<reference evidence="2" key="1">
    <citation type="submission" date="2018-05" db="EMBL/GenBank/DDBJ databases">
        <authorList>
            <person name="Lanie J.A."/>
            <person name="Ng W.-L."/>
            <person name="Kazmierczak K.M."/>
            <person name="Andrzejewski T.M."/>
            <person name="Davidsen T.M."/>
            <person name="Wayne K.J."/>
            <person name="Tettelin H."/>
            <person name="Glass J.I."/>
            <person name="Rusch D."/>
            <person name="Podicherti R."/>
            <person name="Tsui H.-C.T."/>
            <person name="Winkler M.E."/>
        </authorList>
    </citation>
    <scope>NUCLEOTIDE SEQUENCE</scope>
</reference>
<feature type="non-terminal residue" evidence="2">
    <location>
        <position position="56"/>
    </location>
</feature>
<accession>A0A383EKM8</accession>
<feature type="non-terminal residue" evidence="2">
    <location>
        <position position="1"/>
    </location>
</feature>
<feature type="compositionally biased region" description="Low complexity" evidence="1">
    <location>
        <begin position="45"/>
        <end position="56"/>
    </location>
</feature>